<dbReference type="InterPro" id="IPR011042">
    <property type="entry name" value="6-blade_b-propeller_TolB-like"/>
</dbReference>
<keyword evidence="2" id="KW-1185">Reference proteome</keyword>
<protein>
    <submittedName>
        <fullName evidence="1">SMP-30/gluconolactonase/LRE family protein</fullName>
    </submittedName>
</protein>
<reference evidence="1 2" key="1">
    <citation type="submission" date="2020-04" db="EMBL/GenBank/DDBJ databases">
        <title>Rhodospirillaceae bacterium KN72 isolated from deep sea.</title>
        <authorList>
            <person name="Zhang D.-C."/>
        </authorList>
    </citation>
    <scope>NUCLEOTIDE SEQUENCE [LARGE SCALE GENOMIC DNA]</scope>
    <source>
        <strain evidence="1 2">KN72</strain>
    </source>
</reference>
<sequence>MSGLITSLMRNLLGYSDTGISIPPMDNMFKPNNRLEAAKIVTRIDGLDDIAPTTDGFLCSARDALLRVSLGPDGARVEKLDRLDGAITFLAARADGELALATEKRGLRIGRPGAWRSVELPEDQARCLTAGCFLPDGSLTLCVGSVRNPASAWKRDLMQHGASGCVFSIAPDCGSVRMLADGLGFPYGIVSLEDGALAVSESWRHRVLRVETEAKSVRPAPMLSNLPAYPARIAPSAEGGYLLALFAPRRQLFEMILIEDEYRMEMMETIDPSEWVGPDLRQTDDPDQPLQQGSVRQMGILKPWAPSRSYGLVVRCDASMTPVESWHSRADGTRHGITATCERGGVVFAASKGAGELLHLSDEREGAQ</sequence>
<organism evidence="1 2">
    <name type="scientific">Pacificispira spongiicola</name>
    <dbReference type="NCBI Taxonomy" id="2729598"/>
    <lineage>
        <taxon>Bacteria</taxon>
        <taxon>Pseudomonadati</taxon>
        <taxon>Pseudomonadota</taxon>
        <taxon>Alphaproteobacteria</taxon>
        <taxon>Rhodospirillales</taxon>
        <taxon>Rhodospirillaceae</taxon>
        <taxon>Pacificispira</taxon>
    </lineage>
</organism>
<accession>A0A7Y0E1W0</accession>
<evidence type="ECO:0000313" key="1">
    <source>
        <dbReference type="EMBL" id="NMM45717.1"/>
    </source>
</evidence>
<evidence type="ECO:0000313" key="2">
    <source>
        <dbReference type="Proteomes" id="UP000539372"/>
    </source>
</evidence>
<dbReference type="Proteomes" id="UP000539372">
    <property type="component" value="Unassembled WGS sequence"/>
</dbReference>
<dbReference type="EMBL" id="JABBNT010000004">
    <property type="protein sequence ID" value="NMM45717.1"/>
    <property type="molecule type" value="Genomic_DNA"/>
</dbReference>
<dbReference type="RefSeq" id="WP_169626101.1">
    <property type="nucleotide sequence ID" value="NZ_JABBNT010000004.1"/>
</dbReference>
<gene>
    <name evidence="1" type="ORF">HH303_14565</name>
</gene>
<proteinExistence type="predicted"/>
<dbReference type="AlphaFoldDB" id="A0A7Y0E1W0"/>
<name>A0A7Y0E1W0_9PROT</name>
<comment type="caution">
    <text evidence="1">The sequence shown here is derived from an EMBL/GenBank/DDBJ whole genome shotgun (WGS) entry which is preliminary data.</text>
</comment>
<dbReference type="SUPFAM" id="SSF63829">
    <property type="entry name" value="Calcium-dependent phosphotriesterase"/>
    <property type="match status" value="1"/>
</dbReference>
<dbReference type="Gene3D" id="2.120.10.30">
    <property type="entry name" value="TolB, C-terminal domain"/>
    <property type="match status" value="1"/>
</dbReference>